<dbReference type="GO" id="GO:0046933">
    <property type="term" value="F:proton-transporting ATP synthase activity, rotational mechanism"/>
    <property type="evidence" value="ECO:0007669"/>
    <property type="project" value="UniProtKB-UniRule"/>
</dbReference>
<dbReference type="InterPro" id="IPR020546">
    <property type="entry name" value="ATP_synth_F1_dsu/esu_N"/>
</dbReference>
<dbReference type="GO" id="GO:0005524">
    <property type="term" value="F:ATP binding"/>
    <property type="evidence" value="ECO:0007669"/>
    <property type="project" value="UniProtKB-UniRule"/>
</dbReference>
<comment type="subcellular location">
    <subcellularLocation>
        <location evidence="8">Cell membrane</location>
        <topology evidence="8">Peripheral membrane protein</topology>
    </subcellularLocation>
    <subcellularLocation>
        <location evidence="1">Endomembrane system</location>
        <topology evidence="1">Peripheral membrane protein</topology>
    </subcellularLocation>
</comment>
<keyword evidence="8" id="KW-0375">Hydrogen ion transport</keyword>
<dbReference type="Proteomes" id="UP000034917">
    <property type="component" value="Unassembled WGS sequence"/>
</dbReference>
<dbReference type="HAMAP" id="MF_00530">
    <property type="entry name" value="ATP_synth_epsil_bac"/>
    <property type="match status" value="1"/>
</dbReference>
<keyword evidence="5 8" id="KW-0472">Membrane</keyword>
<dbReference type="InterPro" id="IPR001469">
    <property type="entry name" value="ATP_synth_F1_dsu/esu"/>
</dbReference>
<dbReference type="PANTHER" id="PTHR13822:SF10">
    <property type="entry name" value="ATP SYNTHASE EPSILON CHAIN, CHLOROPLASTIC"/>
    <property type="match status" value="1"/>
</dbReference>
<reference evidence="12 13" key="1">
    <citation type="journal article" date="2015" name="Nature">
        <title>rRNA introns, odd ribosomes, and small enigmatic genomes across a large radiation of phyla.</title>
        <authorList>
            <person name="Brown C.T."/>
            <person name="Hug L.A."/>
            <person name="Thomas B.C."/>
            <person name="Sharon I."/>
            <person name="Castelle C.J."/>
            <person name="Singh A."/>
            <person name="Wilkins M.J."/>
            <person name="Williams K.H."/>
            <person name="Banfield J.F."/>
        </authorList>
    </citation>
    <scope>NUCLEOTIDE SEQUENCE [LARGE SCALE GENOMIC DNA]</scope>
</reference>
<feature type="coiled-coil region" evidence="10">
    <location>
        <begin position="91"/>
        <end position="118"/>
    </location>
</feature>
<evidence type="ECO:0000256" key="1">
    <source>
        <dbReference type="ARBA" id="ARBA00004184"/>
    </source>
</evidence>
<protein>
    <recommendedName>
        <fullName evidence="8">ATP synthase epsilon chain</fullName>
    </recommendedName>
    <alternativeName>
        <fullName evidence="8">ATP synthase F1 sector epsilon subunit</fullName>
    </alternativeName>
    <alternativeName>
        <fullName evidence="8">F-ATPase epsilon subunit</fullName>
    </alternativeName>
</protein>
<dbReference type="EMBL" id="LBSV01000012">
    <property type="protein sequence ID" value="KKQ25069.1"/>
    <property type="molecule type" value="Genomic_DNA"/>
</dbReference>
<dbReference type="SUPFAM" id="SSF51344">
    <property type="entry name" value="Epsilon subunit of F1F0-ATP synthase N-terminal domain"/>
    <property type="match status" value="1"/>
</dbReference>
<keyword evidence="7 8" id="KW-0066">ATP synthesis</keyword>
<evidence type="ECO:0000256" key="9">
    <source>
        <dbReference type="RuleBase" id="RU003656"/>
    </source>
</evidence>
<keyword evidence="6 8" id="KW-0139">CF(1)</keyword>
<dbReference type="AlphaFoldDB" id="A0A0G0ILG2"/>
<name>A0A0G0ILG2_9BACT</name>
<evidence type="ECO:0000313" key="13">
    <source>
        <dbReference type="Proteomes" id="UP000034917"/>
    </source>
</evidence>
<dbReference type="InterPro" id="IPR036771">
    <property type="entry name" value="ATPsynth_dsu/esu_N"/>
</dbReference>
<evidence type="ECO:0000256" key="5">
    <source>
        <dbReference type="ARBA" id="ARBA00023136"/>
    </source>
</evidence>
<sequence>MNTFLHLKIITPRKVVIDEKINSVSIPSSEGEITILPRHENLFVLLIEGIIKIKKGDDENYLSIGGGYAETDGESVTILVSKAYGQDEIDKNLTEKALEQAKKILSESKDEKQRSEALSMMRRAIVDSKLLKKRRKTTL</sequence>
<keyword evidence="8" id="KW-1003">Cell membrane</keyword>
<evidence type="ECO:0000256" key="3">
    <source>
        <dbReference type="ARBA" id="ARBA00022448"/>
    </source>
</evidence>
<organism evidence="12 13">
    <name type="scientific">Candidatus Roizmanbacteria bacterium GW2011_GWC2_37_13</name>
    <dbReference type="NCBI Taxonomy" id="1618486"/>
    <lineage>
        <taxon>Bacteria</taxon>
        <taxon>Candidatus Roizmaniibacteriota</taxon>
    </lineage>
</organism>
<dbReference type="GO" id="GO:0012505">
    <property type="term" value="C:endomembrane system"/>
    <property type="evidence" value="ECO:0007669"/>
    <property type="project" value="UniProtKB-SubCell"/>
</dbReference>
<comment type="similarity">
    <text evidence="2 8 9">Belongs to the ATPase epsilon chain family.</text>
</comment>
<keyword evidence="10" id="KW-0175">Coiled coil</keyword>
<comment type="caution">
    <text evidence="12">The sequence shown here is derived from an EMBL/GenBank/DDBJ whole genome shotgun (WGS) entry which is preliminary data.</text>
</comment>
<evidence type="ECO:0000256" key="7">
    <source>
        <dbReference type="ARBA" id="ARBA00023310"/>
    </source>
</evidence>
<dbReference type="CDD" id="cd12152">
    <property type="entry name" value="F1-ATPase_delta"/>
    <property type="match status" value="1"/>
</dbReference>
<dbReference type="GO" id="GO:0005886">
    <property type="term" value="C:plasma membrane"/>
    <property type="evidence" value="ECO:0007669"/>
    <property type="project" value="UniProtKB-SubCell"/>
</dbReference>
<keyword evidence="3 8" id="KW-0813">Transport</keyword>
<comment type="subunit">
    <text evidence="8 9">F-type ATPases have 2 components, CF(1) - the catalytic core - and CF(0) - the membrane proton channel. CF(1) has five subunits: alpha(3), beta(3), gamma(1), delta(1), epsilon(1). CF(0) has three main subunits: a, b and c.</text>
</comment>
<evidence type="ECO:0000259" key="11">
    <source>
        <dbReference type="Pfam" id="PF02823"/>
    </source>
</evidence>
<dbReference type="PANTHER" id="PTHR13822">
    <property type="entry name" value="ATP SYNTHASE DELTA/EPSILON CHAIN"/>
    <property type="match status" value="1"/>
</dbReference>
<dbReference type="Gene3D" id="2.60.15.10">
    <property type="entry name" value="F0F1 ATP synthase delta/epsilon subunit, N-terminal"/>
    <property type="match status" value="1"/>
</dbReference>
<evidence type="ECO:0000256" key="2">
    <source>
        <dbReference type="ARBA" id="ARBA00005712"/>
    </source>
</evidence>
<evidence type="ECO:0000256" key="8">
    <source>
        <dbReference type="HAMAP-Rule" id="MF_00530"/>
    </source>
</evidence>
<feature type="domain" description="ATP synthase F1 complex delta/epsilon subunit N-terminal" evidence="11">
    <location>
        <begin position="5"/>
        <end position="83"/>
    </location>
</feature>
<dbReference type="NCBIfam" id="TIGR01216">
    <property type="entry name" value="ATP_synt_epsi"/>
    <property type="match status" value="1"/>
</dbReference>
<evidence type="ECO:0000256" key="4">
    <source>
        <dbReference type="ARBA" id="ARBA00023065"/>
    </source>
</evidence>
<evidence type="ECO:0000256" key="6">
    <source>
        <dbReference type="ARBA" id="ARBA00023196"/>
    </source>
</evidence>
<proteinExistence type="inferred from homology"/>
<comment type="function">
    <text evidence="8">Produces ATP from ADP in the presence of a proton gradient across the membrane.</text>
</comment>
<evidence type="ECO:0000256" key="10">
    <source>
        <dbReference type="SAM" id="Coils"/>
    </source>
</evidence>
<accession>A0A0G0ILG2</accession>
<dbReference type="GO" id="GO:0045259">
    <property type="term" value="C:proton-transporting ATP synthase complex"/>
    <property type="evidence" value="ECO:0007669"/>
    <property type="project" value="UniProtKB-KW"/>
</dbReference>
<keyword evidence="4 8" id="KW-0406">Ion transport</keyword>
<gene>
    <name evidence="8" type="primary">atpC</name>
    <name evidence="12" type="ORF">US40_C0012G0004</name>
</gene>
<dbReference type="Pfam" id="PF02823">
    <property type="entry name" value="ATP-synt_DE_N"/>
    <property type="match status" value="1"/>
</dbReference>
<evidence type="ECO:0000313" key="12">
    <source>
        <dbReference type="EMBL" id="KKQ25069.1"/>
    </source>
</evidence>